<keyword evidence="2" id="KW-1185">Reference proteome</keyword>
<dbReference type="OrthoDB" id="1425264at2"/>
<organism evidence="1 2">
    <name type="scientific">Pontimicrobium aquaticum</name>
    <dbReference type="NCBI Taxonomy" id="2565367"/>
    <lineage>
        <taxon>Bacteria</taxon>
        <taxon>Pseudomonadati</taxon>
        <taxon>Bacteroidota</taxon>
        <taxon>Flavobacteriia</taxon>
        <taxon>Flavobacteriales</taxon>
        <taxon>Flavobacteriaceae</taxon>
        <taxon>Pontimicrobium</taxon>
    </lineage>
</organism>
<gene>
    <name evidence="1" type="ORF">E5167_14955</name>
</gene>
<sequence length="270" mass="31629">MSKTISDYKSKWNTFFENWLNSPQGVFENDIWGKGHTGKGKTELDPFSLPQPYLGNPNDCSVITLNLNPGPTSDLRIYKDGMLVKQFSDSENYFEYAKSFPQMNLENHPSRFWIKQFKWIDNIIDSDIKHTLPFAIEICPWHSKKWKALKKISPELNTYIRENVFDIISEAINYSAMKTVLSVGKTYYDLFSLESLGFEKLIEITPDNYSEIVNLGWPKNKKEQLSKRFFSIWKHKETGIKYFNTYSFGSNTPPSDNWNEIQNYILKNYS</sequence>
<dbReference type="EMBL" id="SUPL01000012">
    <property type="protein sequence ID" value="TJY31852.1"/>
    <property type="molecule type" value="Genomic_DNA"/>
</dbReference>
<accession>A0A4U0ENI3</accession>
<evidence type="ECO:0000313" key="2">
    <source>
        <dbReference type="Proteomes" id="UP000307657"/>
    </source>
</evidence>
<dbReference type="AlphaFoldDB" id="A0A4U0ENI3"/>
<dbReference type="Proteomes" id="UP000307657">
    <property type="component" value="Unassembled WGS sequence"/>
</dbReference>
<dbReference type="RefSeq" id="WP_136844974.1">
    <property type="nucleotide sequence ID" value="NZ_SUPL01000012.1"/>
</dbReference>
<evidence type="ECO:0000313" key="1">
    <source>
        <dbReference type="EMBL" id="TJY31852.1"/>
    </source>
</evidence>
<proteinExistence type="predicted"/>
<reference evidence="1 2" key="1">
    <citation type="submission" date="2019-04" db="EMBL/GenBank/DDBJ databases">
        <title>Lacinutrix sp. nov., isolated from marine water.</title>
        <authorList>
            <person name="Kim W."/>
        </authorList>
    </citation>
    <scope>NUCLEOTIDE SEQUENCE [LARGE SCALE GENOMIC DNA]</scope>
    <source>
        <strain evidence="1 2">CAU 1491</strain>
    </source>
</reference>
<name>A0A4U0ENI3_9FLAO</name>
<comment type="caution">
    <text evidence="1">The sequence shown here is derived from an EMBL/GenBank/DDBJ whole genome shotgun (WGS) entry which is preliminary data.</text>
</comment>
<protein>
    <submittedName>
        <fullName evidence="1">Uncharacterized protein</fullName>
    </submittedName>
</protein>